<dbReference type="InterPro" id="IPR019794">
    <property type="entry name" value="Peroxidases_AS"/>
</dbReference>
<feature type="binding site" description="axial binding residue" evidence="11">
    <location>
        <position position="213"/>
    </location>
    <ligand>
        <name>heme b</name>
        <dbReference type="ChEBI" id="CHEBI:60344"/>
    </ligand>
    <ligandPart>
        <name>Fe</name>
        <dbReference type="ChEBI" id="CHEBI:18248"/>
    </ligandPart>
</feature>
<dbReference type="GO" id="GO:0042744">
    <property type="term" value="P:hydrogen peroxide catabolic process"/>
    <property type="evidence" value="ECO:0007669"/>
    <property type="project" value="InterPro"/>
</dbReference>
<dbReference type="PROSITE" id="PS00435">
    <property type="entry name" value="PEROXIDASE_1"/>
    <property type="match status" value="1"/>
</dbReference>
<dbReference type="GO" id="GO:0020037">
    <property type="term" value="F:heme binding"/>
    <property type="evidence" value="ECO:0007669"/>
    <property type="project" value="InterPro"/>
</dbReference>
<dbReference type="InterPro" id="IPR002885">
    <property type="entry name" value="PPR_rpt"/>
</dbReference>
<keyword evidence="3" id="KW-0575">Peroxidase</keyword>
<name>A0AAP0JLH4_9MAGN</name>
<dbReference type="InterPro" id="IPR033905">
    <property type="entry name" value="Secretory_peroxidase"/>
</dbReference>
<dbReference type="Pfam" id="PF00141">
    <property type="entry name" value="peroxidase"/>
    <property type="match status" value="1"/>
</dbReference>
<dbReference type="Gene3D" id="1.25.40.10">
    <property type="entry name" value="Tetratricopeptide repeat domain"/>
    <property type="match status" value="1"/>
</dbReference>
<keyword evidence="7" id="KW-0560">Oxidoreductase</keyword>
<dbReference type="AlphaFoldDB" id="A0AAP0JLH4"/>
<feature type="binding site" evidence="11">
    <location>
        <position position="267"/>
    </location>
    <ligand>
        <name>Ca(2+)</name>
        <dbReference type="ChEBI" id="CHEBI:29108"/>
        <label>2</label>
    </ligand>
</feature>
<evidence type="ECO:0000256" key="2">
    <source>
        <dbReference type="ARBA" id="ARBA00006873"/>
    </source>
</evidence>
<evidence type="ECO:0000256" key="9">
    <source>
        <dbReference type="ARBA" id="ARBA00023157"/>
    </source>
</evidence>
<dbReference type="InterPro" id="IPR019793">
    <property type="entry name" value="Peroxidases_heam-ligand_BS"/>
</dbReference>
<dbReference type="Gene3D" id="1.10.520.10">
    <property type="match status" value="2"/>
</dbReference>
<dbReference type="EMBL" id="JBBNAF010000006">
    <property type="protein sequence ID" value="KAK9136182.1"/>
    <property type="molecule type" value="Genomic_DNA"/>
</dbReference>
<feature type="disulfide bond" evidence="12">
    <location>
        <begin position="220"/>
        <end position="252"/>
    </location>
</feature>
<comment type="cofactor">
    <cofactor evidence="11">
        <name>Ca(2+)</name>
        <dbReference type="ChEBI" id="CHEBI:29108"/>
    </cofactor>
    <text evidence="11">Binds 2 calcium ions per subunit.</text>
</comment>
<dbReference type="SUPFAM" id="SSF48113">
    <property type="entry name" value="Heme-dependent peroxidases"/>
    <property type="match status" value="1"/>
</dbReference>
<reference evidence="14 15" key="1">
    <citation type="submission" date="2024-01" db="EMBL/GenBank/DDBJ databases">
        <title>Genome assemblies of Stephania.</title>
        <authorList>
            <person name="Yang L."/>
        </authorList>
    </citation>
    <scope>NUCLEOTIDE SEQUENCE [LARGE SCALE GENOMIC DNA]</scope>
    <source>
        <strain evidence="14">YNDBR</strain>
        <tissue evidence="14">Leaf</tissue>
    </source>
</reference>
<evidence type="ECO:0000256" key="8">
    <source>
        <dbReference type="ARBA" id="ARBA00023004"/>
    </source>
</evidence>
<dbReference type="Gene3D" id="1.10.420.10">
    <property type="entry name" value="Peroxidase, domain 2"/>
    <property type="match status" value="1"/>
</dbReference>
<dbReference type="Proteomes" id="UP001420932">
    <property type="component" value="Unassembled WGS sequence"/>
</dbReference>
<evidence type="ECO:0000256" key="5">
    <source>
        <dbReference type="ARBA" id="ARBA00022723"/>
    </source>
</evidence>
<dbReference type="GO" id="GO:0140825">
    <property type="term" value="F:lactoperoxidase activity"/>
    <property type="evidence" value="ECO:0007669"/>
    <property type="project" value="UniProtKB-EC"/>
</dbReference>
<comment type="cofactor">
    <cofactor evidence="11">
        <name>heme b</name>
        <dbReference type="ChEBI" id="CHEBI:60344"/>
    </cofactor>
    <text evidence="11">Binds 1 heme b (iron(II)-protoporphyrin IX) group per subunit.</text>
</comment>
<evidence type="ECO:0000313" key="15">
    <source>
        <dbReference type="Proteomes" id="UP001420932"/>
    </source>
</evidence>
<feature type="binding site" evidence="11">
    <location>
        <position position="274"/>
    </location>
    <ligand>
        <name>Ca(2+)</name>
        <dbReference type="ChEBI" id="CHEBI:29108"/>
        <label>2</label>
    </ligand>
</feature>
<evidence type="ECO:0000256" key="4">
    <source>
        <dbReference type="ARBA" id="ARBA00022617"/>
    </source>
</evidence>
<dbReference type="FunFam" id="1.10.420.10:FF:000001">
    <property type="entry name" value="Peroxidase"/>
    <property type="match status" value="1"/>
</dbReference>
<evidence type="ECO:0000256" key="3">
    <source>
        <dbReference type="ARBA" id="ARBA00022559"/>
    </source>
</evidence>
<gene>
    <name evidence="14" type="ORF">Syun_015512</name>
</gene>
<dbReference type="GO" id="GO:0046872">
    <property type="term" value="F:metal ion binding"/>
    <property type="evidence" value="ECO:0007669"/>
    <property type="project" value="UniProtKB-KW"/>
</dbReference>
<dbReference type="CDD" id="cd00693">
    <property type="entry name" value="secretory_peroxidase"/>
    <property type="match status" value="1"/>
</dbReference>
<dbReference type="PANTHER" id="PTHR31388:SF34">
    <property type="entry name" value="PEROXIDASE 10"/>
    <property type="match status" value="1"/>
</dbReference>
<evidence type="ECO:0000256" key="7">
    <source>
        <dbReference type="ARBA" id="ARBA00023002"/>
    </source>
</evidence>
<dbReference type="PANTHER" id="PTHR31388">
    <property type="entry name" value="PEROXIDASE 72-RELATED"/>
    <property type="match status" value="1"/>
</dbReference>
<keyword evidence="4" id="KW-0349">Heme</keyword>
<accession>A0AAP0JLH4</accession>
<feature type="binding site" evidence="11">
    <location>
        <position position="214"/>
    </location>
    <ligand>
        <name>Ca(2+)</name>
        <dbReference type="ChEBI" id="CHEBI:29108"/>
        <label>2</label>
    </ligand>
</feature>
<dbReference type="PROSITE" id="PS50873">
    <property type="entry name" value="PEROXIDASE_4"/>
    <property type="match status" value="1"/>
</dbReference>
<feature type="binding site" evidence="10">
    <location>
        <position position="183"/>
    </location>
    <ligand>
        <name>substrate</name>
    </ligand>
</feature>
<dbReference type="InterPro" id="IPR000823">
    <property type="entry name" value="Peroxidase_pln"/>
</dbReference>
<keyword evidence="15" id="KW-1185">Reference proteome</keyword>
<comment type="catalytic activity">
    <reaction evidence="1">
        <text>2 a phenolic donor + H2O2 = 2 a phenolic radical donor + 2 H2O</text>
        <dbReference type="Rhea" id="RHEA:56136"/>
        <dbReference type="ChEBI" id="CHEBI:15377"/>
        <dbReference type="ChEBI" id="CHEBI:16240"/>
        <dbReference type="ChEBI" id="CHEBI:139520"/>
        <dbReference type="ChEBI" id="CHEBI:139521"/>
        <dbReference type="EC" id="1.11.1.7"/>
    </reaction>
</comment>
<dbReference type="Pfam" id="PF01535">
    <property type="entry name" value="PPR"/>
    <property type="match status" value="1"/>
</dbReference>
<dbReference type="InterPro" id="IPR010255">
    <property type="entry name" value="Haem_peroxidase_sf"/>
</dbReference>
<evidence type="ECO:0000256" key="6">
    <source>
        <dbReference type="ARBA" id="ARBA00022737"/>
    </source>
</evidence>
<feature type="domain" description="Plant heme peroxidase family profile" evidence="13">
    <location>
        <begin position="142"/>
        <end position="346"/>
    </location>
</feature>
<protein>
    <recommendedName>
        <fullName evidence="13">Plant heme peroxidase family profile domain-containing protein</fullName>
    </recommendedName>
</protein>
<keyword evidence="6" id="KW-0677">Repeat</keyword>
<keyword evidence="11" id="KW-0106">Calcium</keyword>
<keyword evidence="9 12" id="KW-1015">Disulfide bond</keyword>
<dbReference type="PROSITE" id="PS00436">
    <property type="entry name" value="PEROXIDASE_2"/>
    <property type="match status" value="1"/>
</dbReference>
<evidence type="ECO:0000256" key="11">
    <source>
        <dbReference type="PIRSR" id="PIRSR600823-3"/>
    </source>
</evidence>
<sequence length="346" mass="38499">MLKSGFRPNEVTFLGLLVACLHGGWIIEGYDLFNSMTRDHDVQPRMEHYACMVDLLGRAGKLDEAKSFISSMPIEPGVSVWGALLAACTIHQNTEIGDAYQPWPYAFSELDCDFYDETCPHLQAIVRYGVWQAMSKETRIAASLVRLHFHDCIVDSGGPYWSVPLGRRDSTTASEKSANEQIPSPFESLENITAKFISKGLEFKDVVVLSGAHTIGFAQCFAFQRRLFNFKNTGKPDPTLHSSMVQTLTSICPNGDQSANSKLAPLDSSNEMFDNLYYKNLLNNKGLLESDQVIMQSTQGGSMVQYYSMYPNRFSDDFAESMAKMSEIGVLTGQEGVIRKKCGIVN</sequence>
<evidence type="ECO:0000313" key="14">
    <source>
        <dbReference type="EMBL" id="KAK9136182.1"/>
    </source>
</evidence>
<proteinExistence type="inferred from homology"/>
<dbReference type="InterPro" id="IPR011990">
    <property type="entry name" value="TPR-like_helical_dom_sf"/>
</dbReference>
<dbReference type="InterPro" id="IPR002016">
    <property type="entry name" value="Haem_peroxidase"/>
</dbReference>
<evidence type="ECO:0000259" key="13">
    <source>
        <dbReference type="PROSITE" id="PS50873"/>
    </source>
</evidence>
<comment type="similarity">
    <text evidence="2">Belongs to the peroxidase family. Ascorbate peroxidase subfamily.</text>
</comment>
<keyword evidence="8 11" id="KW-0408">Iron</keyword>
<dbReference type="GO" id="GO:0006979">
    <property type="term" value="P:response to oxidative stress"/>
    <property type="evidence" value="ECO:0007669"/>
    <property type="project" value="InterPro"/>
</dbReference>
<organism evidence="14 15">
    <name type="scientific">Stephania yunnanensis</name>
    <dbReference type="NCBI Taxonomy" id="152371"/>
    <lineage>
        <taxon>Eukaryota</taxon>
        <taxon>Viridiplantae</taxon>
        <taxon>Streptophyta</taxon>
        <taxon>Embryophyta</taxon>
        <taxon>Tracheophyta</taxon>
        <taxon>Spermatophyta</taxon>
        <taxon>Magnoliopsida</taxon>
        <taxon>Ranunculales</taxon>
        <taxon>Menispermaceae</taxon>
        <taxon>Menispermoideae</taxon>
        <taxon>Cissampelideae</taxon>
        <taxon>Stephania</taxon>
    </lineage>
</organism>
<evidence type="ECO:0000256" key="10">
    <source>
        <dbReference type="PIRSR" id="PIRSR600823-2"/>
    </source>
</evidence>
<comment type="caution">
    <text evidence="14">The sequence shown here is derived from an EMBL/GenBank/DDBJ whole genome shotgun (WGS) entry which is preliminary data.</text>
</comment>
<evidence type="ECO:0000256" key="1">
    <source>
        <dbReference type="ARBA" id="ARBA00000189"/>
    </source>
</evidence>
<dbReference type="PRINTS" id="PR00458">
    <property type="entry name" value="PEROXIDASE"/>
</dbReference>
<keyword evidence="5 11" id="KW-0479">Metal-binding</keyword>
<evidence type="ECO:0000256" key="12">
    <source>
        <dbReference type="PIRSR" id="PIRSR600823-5"/>
    </source>
</evidence>